<comment type="caution">
    <text evidence="1">The sequence shown here is derived from an EMBL/GenBank/DDBJ whole genome shotgun (WGS) entry which is preliminary data.</text>
</comment>
<name>A0A318SIA0_9DEIO</name>
<protein>
    <submittedName>
        <fullName evidence="1">Uncharacterized protein</fullName>
    </submittedName>
</protein>
<evidence type="ECO:0000313" key="2">
    <source>
        <dbReference type="Proteomes" id="UP000248326"/>
    </source>
</evidence>
<dbReference type="EMBL" id="QJSX01000015">
    <property type="protein sequence ID" value="PYE51112.1"/>
    <property type="molecule type" value="Genomic_DNA"/>
</dbReference>
<dbReference type="Proteomes" id="UP000248326">
    <property type="component" value="Unassembled WGS sequence"/>
</dbReference>
<dbReference type="AlphaFoldDB" id="A0A318SIA0"/>
<keyword evidence="2" id="KW-1185">Reference proteome</keyword>
<reference evidence="1 2" key="1">
    <citation type="submission" date="2018-06" db="EMBL/GenBank/DDBJ databases">
        <title>Genomic Encyclopedia of Type Strains, Phase IV (KMG-IV): sequencing the most valuable type-strain genomes for metagenomic binning, comparative biology and taxonomic classification.</title>
        <authorList>
            <person name="Goeker M."/>
        </authorList>
    </citation>
    <scope>NUCLEOTIDE SEQUENCE [LARGE SCALE GENOMIC DNA]</scope>
    <source>
        <strain evidence="1 2">DSM 18048</strain>
    </source>
</reference>
<dbReference type="OrthoDB" id="72893at2"/>
<evidence type="ECO:0000313" key="1">
    <source>
        <dbReference type="EMBL" id="PYE51112.1"/>
    </source>
</evidence>
<sequence length="79" mass="9035">MHRLVCRWVPGTFDRVRLQLVDLEQDAIELTVDAAARLLGRRNLDEMYLKGTVRLTVCDDTLKRLSNQEANIPKVILSA</sequence>
<organism evidence="1 2">
    <name type="scientific">Deinococcus yavapaiensis KR-236</name>
    <dbReference type="NCBI Taxonomy" id="694435"/>
    <lineage>
        <taxon>Bacteria</taxon>
        <taxon>Thermotogati</taxon>
        <taxon>Deinococcota</taxon>
        <taxon>Deinococci</taxon>
        <taxon>Deinococcales</taxon>
        <taxon>Deinococcaceae</taxon>
        <taxon>Deinococcus</taxon>
    </lineage>
</organism>
<proteinExistence type="predicted"/>
<accession>A0A318SIA0</accession>
<gene>
    <name evidence="1" type="ORF">DES52_11544</name>
</gene>